<accession>A0AAD7KQF3</accession>
<dbReference type="GO" id="GO:0005739">
    <property type="term" value="C:mitochondrion"/>
    <property type="evidence" value="ECO:0007669"/>
    <property type="project" value="TreeGrafter"/>
</dbReference>
<evidence type="ECO:0000256" key="1">
    <source>
        <dbReference type="ARBA" id="ARBA00001528"/>
    </source>
</evidence>
<keyword evidence="6" id="KW-1185">Reference proteome</keyword>
<dbReference type="SUPFAM" id="SSF53383">
    <property type="entry name" value="PLP-dependent transferases"/>
    <property type="match status" value="1"/>
</dbReference>
<name>A0AAD7KQF3_QUISA</name>
<dbReference type="GO" id="GO:0004372">
    <property type="term" value="F:glycine hydroxymethyltransferase activity"/>
    <property type="evidence" value="ECO:0007669"/>
    <property type="project" value="UniProtKB-EC"/>
</dbReference>
<organism evidence="5 6">
    <name type="scientific">Quillaja saponaria</name>
    <name type="common">Soap bark tree</name>
    <dbReference type="NCBI Taxonomy" id="32244"/>
    <lineage>
        <taxon>Eukaryota</taxon>
        <taxon>Viridiplantae</taxon>
        <taxon>Streptophyta</taxon>
        <taxon>Embryophyta</taxon>
        <taxon>Tracheophyta</taxon>
        <taxon>Spermatophyta</taxon>
        <taxon>Magnoliopsida</taxon>
        <taxon>eudicotyledons</taxon>
        <taxon>Gunneridae</taxon>
        <taxon>Pentapetalae</taxon>
        <taxon>rosids</taxon>
        <taxon>fabids</taxon>
        <taxon>Fabales</taxon>
        <taxon>Quillajaceae</taxon>
        <taxon>Quillaja</taxon>
    </lineage>
</organism>
<reference evidence="5" key="1">
    <citation type="journal article" date="2023" name="Science">
        <title>Elucidation of the pathway for biosynthesis of saponin adjuvants from the soapbark tree.</title>
        <authorList>
            <person name="Reed J."/>
            <person name="Orme A."/>
            <person name="El-Demerdash A."/>
            <person name="Owen C."/>
            <person name="Martin L.B.B."/>
            <person name="Misra R.C."/>
            <person name="Kikuchi S."/>
            <person name="Rejzek M."/>
            <person name="Martin A.C."/>
            <person name="Harkess A."/>
            <person name="Leebens-Mack J."/>
            <person name="Louveau T."/>
            <person name="Stephenson M.J."/>
            <person name="Osbourn A."/>
        </authorList>
    </citation>
    <scope>NUCLEOTIDE SEQUENCE</scope>
    <source>
        <strain evidence="5">S10</strain>
    </source>
</reference>
<dbReference type="GO" id="GO:0019264">
    <property type="term" value="P:glycine biosynthetic process from serine"/>
    <property type="evidence" value="ECO:0007669"/>
    <property type="project" value="TreeGrafter"/>
</dbReference>
<evidence type="ECO:0000256" key="2">
    <source>
        <dbReference type="ARBA" id="ARBA00001933"/>
    </source>
</evidence>
<evidence type="ECO:0000313" key="5">
    <source>
        <dbReference type="EMBL" id="KAJ7943787.1"/>
    </source>
</evidence>
<dbReference type="AlphaFoldDB" id="A0AAD7KQF3"/>
<sequence length="103" mass="11514">MHTDIQPSVLKASLIVPYLRWIQATTPEYKAYQEQVLSNCSKFAQRLVENGYELVSGGTENHLVLVNLKNKGIDGSRVEKVLESVHIAANKNTAPGRVHWLSN</sequence>
<dbReference type="GO" id="GO:0046653">
    <property type="term" value="P:tetrahydrofolate metabolic process"/>
    <property type="evidence" value="ECO:0007669"/>
    <property type="project" value="TreeGrafter"/>
</dbReference>
<proteinExistence type="predicted"/>
<protein>
    <submittedName>
        <fullName evidence="5">Serine hydroxymethyltransferase</fullName>
    </submittedName>
</protein>
<evidence type="ECO:0000256" key="3">
    <source>
        <dbReference type="ARBA" id="ARBA00022898"/>
    </source>
</evidence>
<dbReference type="InterPro" id="IPR015422">
    <property type="entry name" value="PyrdxlP-dep_Trfase_small"/>
</dbReference>
<dbReference type="InterPro" id="IPR015424">
    <property type="entry name" value="PyrdxlP-dep_Trfase"/>
</dbReference>
<evidence type="ECO:0000259" key="4">
    <source>
        <dbReference type="Pfam" id="PF00464"/>
    </source>
</evidence>
<dbReference type="EMBL" id="JARAOO010000014">
    <property type="protein sequence ID" value="KAJ7943787.1"/>
    <property type="molecule type" value="Genomic_DNA"/>
</dbReference>
<dbReference type="GO" id="GO:0030170">
    <property type="term" value="F:pyridoxal phosphate binding"/>
    <property type="evidence" value="ECO:0007669"/>
    <property type="project" value="TreeGrafter"/>
</dbReference>
<comment type="caution">
    <text evidence="5">The sequence shown here is derived from an EMBL/GenBank/DDBJ whole genome shotgun (WGS) entry which is preliminary data.</text>
</comment>
<evidence type="ECO:0000313" key="6">
    <source>
        <dbReference type="Proteomes" id="UP001163823"/>
    </source>
</evidence>
<comment type="cofactor">
    <cofactor evidence="2">
        <name>pyridoxal 5'-phosphate</name>
        <dbReference type="ChEBI" id="CHEBI:597326"/>
    </cofactor>
</comment>
<dbReference type="InterPro" id="IPR049943">
    <property type="entry name" value="Ser_HO-MeTrfase-like"/>
</dbReference>
<gene>
    <name evidence="5" type="ORF">O6P43_033290</name>
</gene>
<dbReference type="PANTHER" id="PTHR11680:SF28">
    <property type="entry name" value="SERINE HYDROXYMETHYLTRANSFERASE, MITOCHONDRIAL"/>
    <property type="match status" value="1"/>
</dbReference>
<dbReference type="Pfam" id="PF00464">
    <property type="entry name" value="SHMT"/>
    <property type="match status" value="1"/>
</dbReference>
<dbReference type="Proteomes" id="UP001163823">
    <property type="component" value="Chromosome 14"/>
</dbReference>
<dbReference type="Gene3D" id="3.90.1150.10">
    <property type="entry name" value="Aspartate Aminotransferase, domain 1"/>
    <property type="match status" value="1"/>
</dbReference>
<comment type="catalytic activity">
    <reaction evidence="1">
        <text>(6R)-5,10-methylene-5,6,7,8-tetrahydrofolate + glycine + H2O = (6S)-5,6,7,8-tetrahydrofolate + L-serine</text>
        <dbReference type="Rhea" id="RHEA:15481"/>
        <dbReference type="ChEBI" id="CHEBI:15377"/>
        <dbReference type="ChEBI" id="CHEBI:15636"/>
        <dbReference type="ChEBI" id="CHEBI:33384"/>
        <dbReference type="ChEBI" id="CHEBI:57305"/>
        <dbReference type="ChEBI" id="CHEBI:57453"/>
        <dbReference type="EC" id="2.1.2.1"/>
    </reaction>
</comment>
<dbReference type="KEGG" id="qsa:O6P43_033290"/>
<keyword evidence="3" id="KW-0663">Pyridoxal phosphate</keyword>
<dbReference type="InterPro" id="IPR039429">
    <property type="entry name" value="SHMT-like_dom"/>
</dbReference>
<feature type="domain" description="Serine hydroxymethyltransferase-like" evidence="4">
    <location>
        <begin position="23"/>
        <end position="97"/>
    </location>
</feature>
<dbReference type="PANTHER" id="PTHR11680">
    <property type="entry name" value="SERINE HYDROXYMETHYLTRANSFERASE"/>
    <property type="match status" value="1"/>
</dbReference>